<dbReference type="EMBL" id="MTPW01000001">
    <property type="protein sequence ID" value="PQJ31493.1"/>
    <property type="molecule type" value="Genomic_DNA"/>
</dbReference>
<dbReference type="InterPro" id="IPR047149">
    <property type="entry name" value="KIF11-like"/>
</dbReference>
<evidence type="ECO:0000313" key="9">
    <source>
        <dbReference type="Proteomes" id="UP000239747"/>
    </source>
</evidence>
<dbReference type="GO" id="GO:0051231">
    <property type="term" value="P:spindle elongation"/>
    <property type="evidence" value="ECO:0007669"/>
    <property type="project" value="TreeGrafter"/>
</dbReference>
<accession>A0A2S7UB44</accession>
<keyword evidence="7" id="KW-0812">Transmembrane</keyword>
<organism evidence="8 9">
    <name type="scientific">Nonlabens arenilitoris</name>
    <dbReference type="NCBI Taxonomy" id="1217969"/>
    <lineage>
        <taxon>Bacteria</taxon>
        <taxon>Pseudomonadati</taxon>
        <taxon>Bacteroidota</taxon>
        <taxon>Flavobacteriia</taxon>
        <taxon>Flavobacteriales</taxon>
        <taxon>Flavobacteriaceae</taxon>
        <taxon>Nonlabens</taxon>
    </lineage>
</organism>
<feature type="compositionally biased region" description="Basic and acidic residues" evidence="6">
    <location>
        <begin position="659"/>
        <end position="710"/>
    </location>
</feature>
<dbReference type="GO" id="GO:0005876">
    <property type="term" value="C:spindle microtubule"/>
    <property type="evidence" value="ECO:0007669"/>
    <property type="project" value="TreeGrafter"/>
</dbReference>
<dbReference type="GO" id="GO:0008574">
    <property type="term" value="F:plus-end-directed microtubule motor activity"/>
    <property type="evidence" value="ECO:0007669"/>
    <property type="project" value="TreeGrafter"/>
</dbReference>
<dbReference type="AlphaFoldDB" id="A0A2S7UB44"/>
<feature type="compositionally biased region" description="Basic and acidic residues" evidence="6">
    <location>
        <begin position="940"/>
        <end position="950"/>
    </location>
</feature>
<comment type="subcellular location">
    <subcellularLocation>
        <location evidence="1">Cytoplasm</location>
        <location evidence="1">Cytoskeleton</location>
    </subcellularLocation>
</comment>
<feature type="compositionally biased region" description="Basic and acidic residues" evidence="6">
    <location>
        <begin position="736"/>
        <end position="749"/>
    </location>
</feature>
<feature type="coiled-coil region" evidence="5">
    <location>
        <begin position="1054"/>
        <end position="1117"/>
    </location>
</feature>
<evidence type="ECO:0000256" key="5">
    <source>
        <dbReference type="SAM" id="Coils"/>
    </source>
</evidence>
<feature type="compositionally biased region" description="Polar residues" evidence="6">
    <location>
        <begin position="723"/>
        <end position="735"/>
    </location>
</feature>
<protein>
    <recommendedName>
        <fullName evidence="10">Glutamyl-tRNA synthetase</fullName>
    </recommendedName>
</protein>
<feature type="compositionally biased region" description="Gly residues" evidence="6">
    <location>
        <begin position="952"/>
        <end position="1026"/>
    </location>
</feature>
<evidence type="ECO:0000256" key="7">
    <source>
        <dbReference type="SAM" id="Phobius"/>
    </source>
</evidence>
<dbReference type="PANTHER" id="PTHR47970">
    <property type="entry name" value="KINESIN-LIKE PROTEIN KIF11"/>
    <property type="match status" value="1"/>
</dbReference>
<dbReference type="OrthoDB" id="9812498at2"/>
<feature type="region of interest" description="Disordered" evidence="6">
    <location>
        <begin position="509"/>
        <end position="589"/>
    </location>
</feature>
<evidence type="ECO:0000313" key="8">
    <source>
        <dbReference type="EMBL" id="PQJ31493.1"/>
    </source>
</evidence>
<evidence type="ECO:0000256" key="6">
    <source>
        <dbReference type="SAM" id="MobiDB-lite"/>
    </source>
</evidence>
<keyword evidence="7" id="KW-1133">Transmembrane helix</keyword>
<dbReference type="PANTHER" id="PTHR47970:SF12">
    <property type="entry name" value="KINESIN FAMILY MEMBER 11"/>
    <property type="match status" value="1"/>
</dbReference>
<keyword evidence="3" id="KW-0505">Motor protein</keyword>
<dbReference type="RefSeq" id="WP_105070620.1">
    <property type="nucleotide sequence ID" value="NZ_MTPW01000001.1"/>
</dbReference>
<evidence type="ECO:0000256" key="4">
    <source>
        <dbReference type="ARBA" id="ARBA00023212"/>
    </source>
</evidence>
<reference evidence="8 9" key="1">
    <citation type="submission" date="2017-01" db="EMBL/GenBank/DDBJ databases">
        <title>Trade-off between light-utilization and light-protection in marine flavobacteria.</title>
        <authorList>
            <person name="Kumagai Y."/>
            <person name="Yoshizawa S."/>
            <person name="Kogure K."/>
            <person name="Iwasaki W."/>
        </authorList>
    </citation>
    <scope>NUCLEOTIDE SEQUENCE [LARGE SCALE GENOMIC DNA]</scope>
    <source>
        <strain evidence="8 9">KCTC 32109</strain>
    </source>
</reference>
<keyword evidence="4" id="KW-0206">Cytoskeleton</keyword>
<feature type="compositionally biased region" description="Basic and acidic residues" evidence="6">
    <location>
        <begin position="1034"/>
        <end position="1046"/>
    </location>
</feature>
<evidence type="ECO:0000256" key="3">
    <source>
        <dbReference type="ARBA" id="ARBA00023175"/>
    </source>
</evidence>
<feature type="compositionally biased region" description="Low complexity" evidence="6">
    <location>
        <begin position="750"/>
        <end position="759"/>
    </location>
</feature>
<feature type="transmembrane region" description="Helical" evidence="7">
    <location>
        <begin position="56"/>
        <end position="74"/>
    </location>
</feature>
<feature type="region of interest" description="Disordered" evidence="6">
    <location>
        <begin position="659"/>
        <end position="768"/>
    </location>
</feature>
<sequence length="1182" mass="134784">MNNFQIIEHKLKLFIKKYYTNEIIRGIILFLAIGLLYFLFTAVIEHFLWLSSTGRTILFGLFVLVQATLLFKFIGIPLARLFKLFSGIDFRDASNMIGTHFPEVSDKLINVLQLHKNGGDDELTWASINQKSEELKPIPFSLAIDFKKNTAYLKYLAIPVLIIAVLFFTGNNDVITESTKRVANFNNEYIPPAPFTFTLLNDDLNTLQKRDFKLNVDVSGRTIPENASIHFNDQTYYLTQEAPGRFSFIFNNPSVNTPFYLKANEVRSEEFELKVDAVPSINKFELFIDYPSYTGKKDEIIKSTGNALVPQGTKITWRLQTVATDRVEFKSSNAVESFQKDDNEFAFAKAILKPLKYAISTSNINARDYEELNFKIDVTKDDYPELTMEMKKDSIQEDILHFRGQVADDYGIKKIQLVYYESDSNTNRQIYEIGKNRGTFDQFLFTFPDNLPLTGGKNYQFYFEVIDNDAVNNFKSSKSQVYGFKKSTKKEEEQLQLQDQKKSLEELEKSLKEQDKQQEELKEISQEQIEKKQRGFNDKKKLEQALKNQQEQEREMRQQMEKMRDNLEKSNPQKDPMKEALKERLQQSEEEIKKNEELLKELQEYQDKLSKEDLKEKLEKAQKNSKQQKRNLKQLLELTKMYYVTQKYEQMINKLKDLSTKQEEQSKKKGDDNKKVDQDSLNQEYKDWEKELQELEKENNGLKKPMKLDFDPLNSPEIKEEQQQSSEYLENSKTPEASKKQKSAADKMRQQAQAMQAQMSSGKSEKMKEDADMLRQILDNLIVFSKEQENVLNGVKSLNRNSPNFGKKLKIQKDLERAFKHVDDSLFALASRNPEVGIDINREVTDIYYYIDKSLTQLSDFEMDKGQISQQFTLNGANKLANMLSSVMDAMNNAMALPGKGEGEPGEGQSSGFQLPDIIKKQESLMKEGDQGEEGANGEKPGKGDGKKPGDGQPGDSGPPGQGGKNGQEGQSGEGGESGQGGQSGQGGKDGTGSTGESGQGGSNDQGGQGSNGEGSGSDGVNGIEGSGNASGAEEEKSGYRESEEESARIYEIYKRQQELRNQLENMIRQEGLEGIVDDITDKMKSVERKLLDQGFNRDVQNQMMEIQHDLLKLKDAGLEQGKEDQREANTNRKVYNNPTNSTLPDASMYFNSKEILNRQVLPLQQQYKKKVKEYFKEDGRL</sequence>
<keyword evidence="9" id="KW-1185">Reference proteome</keyword>
<evidence type="ECO:0008006" key="10">
    <source>
        <dbReference type="Google" id="ProtNLM"/>
    </source>
</evidence>
<dbReference type="Proteomes" id="UP000239747">
    <property type="component" value="Unassembled WGS sequence"/>
</dbReference>
<keyword evidence="2" id="KW-0963">Cytoplasm</keyword>
<proteinExistence type="predicted"/>
<feature type="region of interest" description="Disordered" evidence="6">
    <location>
        <begin position="926"/>
        <end position="1046"/>
    </location>
</feature>
<gene>
    <name evidence="8" type="ORF">BST92_05940</name>
</gene>
<keyword evidence="5" id="KW-0175">Coiled coil</keyword>
<feature type="transmembrane region" description="Helical" evidence="7">
    <location>
        <begin position="152"/>
        <end position="170"/>
    </location>
</feature>
<feature type="transmembrane region" description="Helical" evidence="7">
    <location>
        <begin position="23"/>
        <end position="44"/>
    </location>
</feature>
<comment type="caution">
    <text evidence="8">The sequence shown here is derived from an EMBL/GenBank/DDBJ whole genome shotgun (WGS) entry which is preliminary data.</text>
</comment>
<dbReference type="GO" id="GO:0072686">
    <property type="term" value="C:mitotic spindle"/>
    <property type="evidence" value="ECO:0007669"/>
    <property type="project" value="TreeGrafter"/>
</dbReference>
<keyword evidence="7" id="KW-0472">Membrane</keyword>
<evidence type="ECO:0000256" key="2">
    <source>
        <dbReference type="ARBA" id="ARBA00022490"/>
    </source>
</evidence>
<name>A0A2S7UB44_9FLAO</name>
<evidence type="ECO:0000256" key="1">
    <source>
        <dbReference type="ARBA" id="ARBA00004245"/>
    </source>
</evidence>